<sequence>MVANYIDEFIMFCVGLWVTAVGFGLLQSPFQARSGQQPWLLQVAKHFKWMGPLLILIAIVLAFAAPS</sequence>
<dbReference type="Proteomes" id="UP000558284">
    <property type="component" value="Unassembled WGS sequence"/>
</dbReference>
<dbReference type="EMBL" id="JACDTY010000016">
    <property type="protein sequence ID" value="MBA1143704.1"/>
    <property type="molecule type" value="Genomic_DNA"/>
</dbReference>
<name>A0A838BDT5_9HYPH</name>
<evidence type="ECO:0000313" key="3">
    <source>
        <dbReference type="Proteomes" id="UP000558284"/>
    </source>
</evidence>
<comment type="caution">
    <text evidence="2">The sequence shown here is derived from an EMBL/GenBank/DDBJ whole genome shotgun (WGS) entry which is preliminary data.</text>
</comment>
<reference evidence="2 3" key="1">
    <citation type="submission" date="2020-07" db="EMBL/GenBank/DDBJ databases">
        <title>Definition of the novel symbiovar canariense within Mesorhizobium novociceri, a new species of genus Mesorhizobium nodulating Cicer canariense in the Caldera de Taburiente National Park (La Palma, Canary Islands).</title>
        <authorList>
            <person name="Leon-Barrios M."/>
            <person name="Perez-Yepez J."/>
            <person name="Flores-Felix J.D."/>
            <person name="Ramirez-Baena M.H."/>
            <person name="Pulido-Suarez L."/>
            <person name="Igual J.M."/>
            <person name="Velazquez E."/>
            <person name="Peix A."/>
        </authorList>
    </citation>
    <scope>NUCLEOTIDE SEQUENCE [LARGE SCALE GENOMIC DNA]</scope>
    <source>
        <strain evidence="2 3">CCANP35</strain>
    </source>
</reference>
<keyword evidence="1" id="KW-1133">Transmembrane helix</keyword>
<feature type="transmembrane region" description="Helical" evidence="1">
    <location>
        <begin position="6"/>
        <end position="26"/>
    </location>
</feature>
<keyword evidence="1" id="KW-0472">Membrane</keyword>
<proteinExistence type="predicted"/>
<accession>A0A838BDT5</accession>
<feature type="transmembrane region" description="Helical" evidence="1">
    <location>
        <begin position="47"/>
        <end position="65"/>
    </location>
</feature>
<organism evidence="2 3">
    <name type="scientific">Mesorhizobium neociceri</name>
    <dbReference type="NCBI Taxonomy" id="1307853"/>
    <lineage>
        <taxon>Bacteria</taxon>
        <taxon>Pseudomonadati</taxon>
        <taxon>Pseudomonadota</taxon>
        <taxon>Alphaproteobacteria</taxon>
        <taxon>Hyphomicrobiales</taxon>
        <taxon>Phyllobacteriaceae</taxon>
        <taxon>Mesorhizobium</taxon>
    </lineage>
</organism>
<keyword evidence="1" id="KW-0812">Transmembrane</keyword>
<evidence type="ECO:0000313" key="2">
    <source>
        <dbReference type="EMBL" id="MBA1143704.1"/>
    </source>
</evidence>
<dbReference type="AlphaFoldDB" id="A0A838BDT5"/>
<protein>
    <submittedName>
        <fullName evidence="2">Uncharacterized protein</fullName>
    </submittedName>
</protein>
<keyword evidence="3" id="KW-1185">Reference proteome</keyword>
<dbReference type="RefSeq" id="WP_181060716.1">
    <property type="nucleotide sequence ID" value="NZ_JACDTY010000016.1"/>
</dbReference>
<evidence type="ECO:0000256" key="1">
    <source>
        <dbReference type="SAM" id="Phobius"/>
    </source>
</evidence>
<gene>
    <name evidence="2" type="ORF">H0241_26125</name>
</gene>